<dbReference type="EMBL" id="SHKL01000001">
    <property type="protein sequence ID" value="RZT87601.1"/>
    <property type="molecule type" value="Genomic_DNA"/>
</dbReference>
<comment type="caution">
    <text evidence="1">The sequence shown here is derived from an EMBL/GenBank/DDBJ whole genome shotgun (WGS) entry which is preliminary data.</text>
</comment>
<evidence type="ECO:0008006" key="3">
    <source>
        <dbReference type="Google" id="ProtNLM"/>
    </source>
</evidence>
<reference evidence="1 2" key="1">
    <citation type="submission" date="2019-02" db="EMBL/GenBank/DDBJ databases">
        <title>Sequencing the genomes of 1000 actinobacteria strains.</title>
        <authorList>
            <person name="Klenk H.-P."/>
        </authorList>
    </citation>
    <scope>NUCLEOTIDE SEQUENCE [LARGE SCALE GENOMIC DNA]</scope>
    <source>
        <strain evidence="1 2">DSM 45779</strain>
    </source>
</reference>
<sequence length="355" mass="38777">MSVTGWIAAGDAGTLASSQLAGRLRALRRSHWPDRLVRQIELATAFDVSPSSISSWEKTDAPTLPPEPRLDMYARFFASRRSVATTARLLNDDELTDDESTLRTALYSELYALHETATSGAEEQESLAGDFWTFPDGGPIRVICGVLEPERRSPSADVASADYVELGATADLDSLFELFGHLRMRNPSSDVRFVRADQYDAEDLQAHVILLGNTTKTGGPGLVADQDSIPVRQLSLGGPDGEVFELLDGSGTQLRPRFTEERLVEDLGLFARTSNPYFSTRTLTVCGGAYTRGVYGAVRCLTDGGLGDENAAYLRRRAAGAETFGVVMRVRTADHIVPTPDLRDPRNRLFEFPSA</sequence>
<organism evidence="1 2">
    <name type="scientific">Pseudonocardia sediminis</name>
    <dbReference type="NCBI Taxonomy" id="1397368"/>
    <lineage>
        <taxon>Bacteria</taxon>
        <taxon>Bacillati</taxon>
        <taxon>Actinomycetota</taxon>
        <taxon>Actinomycetes</taxon>
        <taxon>Pseudonocardiales</taxon>
        <taxon>Pseudonocardiaceae</taxon>
        <taxon>Pseudonocardia</taxon>
    </lineage>
</organism>
<accession>A0A4Q7V2I8</accession>
<dbReference type="AlphaFoldDB" id="A0A4Q7V2I8"/>
<dbReference type="OrthoDB" id="3658635at2"/>
<evidence type="ECO:0000313" key="2">
    <source>
        <dbReference type="Proteomes" id="UP000291591"/>
    </source>
</evidence>
<name>A0A4Q7V2I8_PSEST</name>
<dbReference type="RefSeq" id="WP_130291726.1">
    <property type="nucleotide sequence ID" value="NZ_SHKL01000001.1"/>
</dbReference>
<protein>
    <recommendedName>
        <fullName evidence="3">Helix-turn-helix protein</fullName>
    </recommendedName>
</protein>
<dbReference type="Proteomes" id="UP000291591">
    <property type="component" value="Unassembled WGS sequence"/>
</dbReference>
<evidence type="ECO:0000313" key="1">
    <source>
        <dbReference type="EMBL" id="RZT87601.1"/>
    </source>
</evidence>
<proteinExistence type="predicted"/>
<keyword evidence="2" id="KW-1185">Reference proteome</keyword>
<dbReference type="CDD" id="cd00093">
    <property type="entry name" value="HTH_XRE"/>
    <property type="match status" value="1"/>
</dbReference>
<gene>
    <name evidence="1" type="ORF">EV383_4527</name>
</gene>
<dbReference type="InterPro" id="IPR001387">
    <property type="entry name" value="Cro/C1-type_HTH"/>
</dbReference>